<dbReference type="Gene3D" id="3.90.79.10">
    <property type="entry name" value="Nucleoside Triphosphate Pyrophosphohydrolase"/>
    <property type="match status" value="1"/>
</dbReference>
<reference evidence="4" key="1">
    <citation type="submission" date="2018-05" db="EMBL/GenBank/DDBJ databases">
        <authorList>
            <person name="Lanie J.A."/>
            <person name="Ng W.-L."/>
            <person name="Kazmierczak K.M."/>
            <person name="Andrzejewski T.M."/>
            <person name="Davidsen T.M."/>
            <person name="Wayne K.J."/>
            <person name="Tettelin H."/>
            <person name="Glass J.I."/>
            <person name="Rusch D."/>
            <person name="Podicherti R."/>
            <person name="Tsui H.-C.T."/>
            <person name="Winkler M.E."/>
        </authorList>
    </citation>
    <scope>NUCLEOTIDE SEQUENCE</scope>
</reference>
<organism evidence="4">
    <name type="scientific">marine metagenome</name>
    <dbReference type="NCBI Taxonomy" id="408172"/>
    <lineage>
        <taxon>unclassified sequences</taxon>
        <taxon>metagenomes</taxon>
        <taxon>ecological metagenomes</taxon>
    </lineage>
</organism>
<dbReference type="PROSITE" id="PS51462">
    <property type="entry name" value="NUDIX"/>
    <property type="match status" value="1"/>
</dbReference>
<protein>
    <recommendedName>
        <fullName evidence="3">Nudix hydrolase domain-containing protein</fullName>
    </recommendedName>
</protein>
<keyword evidence="2" id="KW-0378">Hydrolase</keyword>
<dbReference type="InterPro" id="IPR000086">
    <property type="entry name" value="NUDIX_hydrolase_dom"/>
</dbReference>
<name>A0A381UCP3_9ZZZZ</name>
<dbReference type="GO" id="GO:0019693">
    <property type="term" value="P:ribose phosphate metabolic process"/>
    <property type="evidence" value="ECO:0007669"/>
    <property type="project" value="TreeGrafter"/>
</dbReference>
<dbReference type="GO" id="GO:0005829">
    <property type="term" value="C:cytosol"/>
    <property type="evidence" value="ECO:0007669"/>
    <property type="project" value="TreeGrafter"/>
</dbReference>
<evidence type="ECO:0000256" key="2">
    <source>
        <dbReference type="ARBA" id="ARBA00022801"/>
    </source>
</evidence>
<evidence type="ECO:0000256" key="1">
    <source>
        <dbReference type="ARBA" id="ARBA00001946"/>
    </source>
</evidence>
<dbReference type="AlphaFoldDB" id="A0A381UCP3"/>
<dbReference type="CDD" id="cd03424">
    <property type="entry name" value="NUDIX_ADPRase_Nudt5_UGPPase_Nudt14"/>
    <property type="match status" value="1"/>
</dbReference>
<dbReference type="SUPFAM" id="SSF55811">
    <property type="entry name" value="Nudix"/>
    <property type="match status" value="1"/>
</dbReference>
<dbReference type="EMBL" id="UINC01006169">
    <property type="protein sequence ID" value="SVA25909.1"/>
    <property type="molecule type" value="Genomic_DNA"/>
</dbReference>
<evidence type="ECO:0000313" key="4">
    <source>
        <dbReference type="EMBL" id="SVA25909.1"/>
    </source>
</evidence>
<feature type="non-terminal residue" evidence="4">
    <location>
        <position position="1"/>
    </location>
</feature>
<gene>
    <name evidence="4" type="ORF">METZ01_LOCUS78763</name>
</gene>
<proteinExistence type="predicted"/>
<dbReference type="InterPro" id="IPR015797">
    <property type="entry name" value="NUDIX_hydrolase-like_dom_sf"/>
</dbReference>
<dbReference type="PANTHER" id="PTHR11839">
    <property type="entry name" value="UDP/ADP-SUGAR PYROPHOSPHATASE"/>
    <property type="match status" value="1"/>
</dbReference>
<sequence>VELGEEPDDSAMRELREETGYASRNLRLLGGLWSSPGFTDEYLYCYIAKDLIENRLQADEDEEITVERIPLSRVSQLIKLGEIQDAKTVAIILMATNIF</sequence>
<evidence type="ECO:0000259" key="3">
    <source>
        <dbReference type="PROSITE" id="PS51462"/>
    </source>
</evidence>
<dbReference type="PANTHER" id="PTHR11839:SF18">
    <property type="entry name" value="NUDIX HYDROLASE DOMAIN-CONTAINING PROTEIN"/>
    <property type="match status" value="1"/>
</dbReference>
<comment type="cofactor">
    <cofactor evidence="1">
        <name>Mg(2+)</name>
        <dbReference type="ChEBI" id="CHEBI:18420"/>
    </cofactor>
</comment>
<dbReference type="Pfam" id="PF00293">
    <property type="entry name" value="NUDIX"/>
    <property type="match status" value="1"/>
</dbReference>
<dbReference type="GO" id="GO:0016787">
    <property type="term" value="F:hydrolase activity"/>
    <property type="evidence" value="ECO:0007669"/>
    <property type="project" value="UniProtKB-KW"/>
</dbReference>
<dbReference type="GO" id="GO:0006753">
    <property type="term" value="P:nucleoside phosphate metabolic process"/>
    <property type="evidence" value="ECO:0007669"/>
    <property type="project" value="TreeGrafter"/>
</dbReference>
<feature type="domain" description="Nudix hydrolase" evidence="3">
    <location>
        <begin position="1"/>
        <end position="91"/>
    </location>
</feature>
<accession>A0A381UCP3</accession>